<protein>
    <submittedName>
        <fullName evidence="1">Uncharacterized protein</fullName>
    </submittedName>
</protein>
<accession>A0AA39JU23</accession>
<sequence length="69" mass="8153">MWPRLAGIVYYGARHFTARFVDAENQVWFNDGIVLGRHSLHEGHIDDVNMMRDKTGKDRDMFIYRQANI</sequence>
<dbReference type="EMBL" id="JAUEPS010000008">
    <property type="protein sequence ID" value="KAK0463277.1"/>
    <property type="molecule type" value="Genomic_DNA"/>
</dbReference>
<name>A0AA39JU23_ARMTA</name>
<reference evidence="1" key="1">
    <citation type="submission" date="2023-06" db="EMBL/GenBank/DDBJ databases">
        <authorList>
            <consortium name="Lawrence Berkeley National Laboratory"/>
            <person name="Ahrendt S."/>
            <person name="Sahu N."/>
            <person name="Indic B."/>
            <person name="Wong-Bajracharya J."/>
            <person name="Merenyi Z."/>
            <person name="Ke H.-M."/>
            <person name="Monk M."/>
            <person name="Kocsube S."/>
            <person name="Drula E."/>
            <person name="Lipzen A."/>
            <person name="Balint B."/>
            <person name="Henrissat B."/>
            <person name="Andreopoulos B."/>
            <person name="Martin F.M."/>
            <person name="Harder C.B."/>
            <person name="Rigling D."/>
            <person name="Ford K.L."/>
            <person name="Foster G.D."/>
            <person name="Pangilinan J."/>
            <person name="Papanicolaou A."/>
            <person name="Barry K."/>
            <person name="LaButti K."/>
            <person name="Viragh M."/>
            <person name="Koriabine M."/>
            <person name="Yan M."/>
            <person name="Riley R."/>
            <person name="Champramary S."/>
            <person name="Plett K.L."/>
            <person name="Tsai I.J."/>
            <person name="Slot J."/>
            <person name="Sipos G."/>
            <person name="Plett J."/>
            <person name="Nagy L.G."/>
            <person name="Grigoriev I.V."/>
        </authorList>
    </citation>
    <scope>NUCLEOTIDE SEQUENCE</scope>
    <source>
        <strain evidence="1">CCBAS 213</strain>
    </source>
</reference>
<dbReference type="AlphaFoldDB" id="A0AA39JU23"/>
<evidence type="ECO:0000313" key="1">
    <source>
        <dbReference type="EMBL" id="KAK0447851.1"/>
    </source>
</evidence>
<dbReference type="EMBL" id="JAUEPS010000043">
    <property type="protein sequence ID" value="KAK0447851.1"/>
    <property type="molecule type" value="Genomic_DNA"/>
</dbReference>
<keyword evidence="3" id="KW-1185">Reference proteome</keyword>
<comment type="caution">
    <text evidence="1">The sequence shown here is derived from an EMBL/GenBank/DDBJ whole genome shotgun (WGS) entry which is preliminary data.</text>
</comment>
<dbReference type="RefSeq" id="XP_060334743.1">
    <property type="nucleotide sequence ID" value="XM_060472306.1"/>
</dbReference>
<gene>
    <name evidence="2" type="ORF">EV420DRAFT_1523671</name>
    <name evidence="1" type="ORF">EV420DRAFT_1567898</name>
</gene>
<evidence type="ECO:0000313" key="3">
    <source>
        <dbReference type="Proteomes" id="UP001175211"/>
    </source>
</evidence>
<dbReference type="Proteomes" id="UP001175211">
    <property type="component" value="Unassembled WGS sequence"/>
</dbReference>
<evidence type="ECO:0000313" key="2">
    <source>
        <dbReference type="EMBL" id="KAK0463277.1"/>
    </source>
</evidence>
<proteinExistence type="predicted"/>
<dbReference type="GeneID" id="85355854"/>
<organism evidence="1 3">
    <name type="scientific">Armillaria tabescens</name>
    <name type="common">Ringless honey mushroom</name>
    <name type="synonym">Agaricus tabescens</name>
    <dbReference type="NCBI Taxonomy" id="1929756"/>
    <lineage>
        <taxon>Eukaryota</taxon>
        <taxon>Fungi</taxon>
        <taxon>Dikarya</taxon>
        <taxon>Basidiomycota</taxon>
        <taxon>Agaricomycotina</taxon>
        <taxon>Agaricomycetes</taxon>
        <taxon>Agaricomycetidae</taxon>
        <taxon>Agaricales</taxon>
        <taxon>Marasmiineae</taxon>
        <taxon>Physalacriaceae</taxon>
        <taxon>Desarmillaria</taxon>
    </lineage>
</organism>